<protein>
    <submittedName>
        <fullName evidence="3">Uncharacterized protein</fullName>
    </submittedName>
</protein>
<evidence type="ECO:0000256" key="2">
    <source>
        <dbReference type="SAM" id="SignalP"/>
    </source>
</evidence>
<dbReference type="EMBL" id="JACSQU010000001">
    <property type="protein sequence ID" value="MBD7941081.1"/>
    <property type="molecule type" value="Genomic_DNA"/>
</dbReference>
<comment type="caution">
    <text evidence="3">The sequence shown here is derived from an EMBL/GenBank/DDBJ whole genome shotgun (WGS) entry which is preliminary data.</text>
</comment>
<evidence type="ECO:0000313" key="3">
    <source>
        <dbReference type="EMBL" id="MBD7941081.1"/>
    </source>
</evidence>
<dbReference type="Proteomes" id="UP000638918">
    <property type="component" value="Unassembled WGS sequence"/>
</dbReference>
<feature type="region of interest" description="Disordered" evidence="1">
    <location>
        <begin position="81"/>
        <end position="100"/>
    </location>
</feature>
<name>A0ABR8QZX6_9CAUL</name>
<gene>
    <name evidence="3" type="ORF">H9656_06755</name>
</gene>
<accession>A0ABR8QZX6</accession>
<reference evidence="3 4" key="1">
    <citation type="submission" date="2020-08" db="EMBL/GenBank/DDBJ databases">
        <title>A Genomic Blueprint of the Chicken Gut Microbiome.</title>
        <authorList>
            <person name="Gilroy R."/>
            <person name="Ravi A."/>
            <person name="Getino M."/>
            <person name="Pursley I."/>
            <person name="Horton D.L."/>
            <person name="Alikhan N.-F."/>
            <person name="Baker D."/>
            <person name="Gharbi K."/>
            <person name="Hall N."/>
            <person name="Watson M."/>
            <person name="Adriaenssens E.M."/>
            <person name="Foster-Nyarko E."/>
            <person name="Jarju S."/>
            <person name="Secka A."/>
            <person name="Antonio M."/>
            <person name="Oren A."/>
            <person name="Chaudhuri R."/>
            <person name="La Ragione R.M."/>
            <person name="Hildebrand F."/>
            <person name="Pallen M.J."/>
        </authorList>
    </citation>
    <scope>NUCLEOTIDE SEQUENCE [LARGE SCALE GENOMIC DNA]</scope>
    <source>
        <strain evidence="3 4">Sa3CVA3</strain>
    </source>
</reference>
<evidence type="ECO:0000313" key="4">
    <source>
        <dbReference type="Proteomes" id="UP000638918"/>
    </source>
</evidence>
<keyword evidence="2" id="KW-0732">Signal</keyword>
<feature type="region of interest" description="Disordered" evidence="1">
    <location>
        <begin position="24"/>
        <end position="46"/>
    </location>
</feature>
<proteinExistence type="predicted"/>
<keyword evidence="4" id="KW-1185">Reference proteome</keyword>
<dbReference type="RefSeq" id="WP_191743402.1">
    <property type="nucleotide sequence ID" value="NZ_JACSQU010000001.1"/>
</dbReference>
<feature type="chain" id="PRO_5047485081" evidence="2">
    <location>
        <begin position="24"/>
        <end position="131"/>
    </location>
</feature>
<feature type="signal peptide" evidence="2">
    <location>
        <begin position="1"/>
        <end position="23"/>
    </location>
</feature>
<evidence type="ECO:0000256" key="1">
    <source>
        <dbReference type="SAM" id="MobiDB-lite"/>
    </source>
</evidence>
<organism evidence="3 4">
    <name type="scientific">Brevundimonas guildfordensis</name>
    <dbReference type="NCBI Taxonomy" id="2762241"/>
    <lineage>
        <taxon>Bacteria</taxon>
        <taxon>Pseudomonadati</taxon>
        <taxon>Pseudomonadota</taxon>
        <taxon>Alphaproteobacteria</taxon>
        <taxon>Caulobacterales</taxon>
        <taxon>Caulobacteraceae</taxon>
        <taxon>Brevundimonas</taxon>
    </lineage>
</organism>
<sequence length="131" mass="14177">MRRLPFLLLLIAAQCGAAGLAQAQPWPGWPGPPPAGYSASATTAERHRQAIEQLRAQADQREAEAERQRLQTDRVLRLLEGARIPAPAPPPATAYAPRLAPLPPPARLAPPLDQNAAGVREIDAWLSRQPH</sequence>